<dbReference type="SUPFAM" id="SSF53383">
    <property type="entry name" value="PLP-dependent transferases"/>
    <property type="match status" value="1"/>
</dbReference>
<dbReference type="GO" id="GO:0030170">
    <property type="term" value="F:pyridoxal phosphate binding"/>
    <property type="evidence" value="ECO:0007669"/>
    <property type="project" value="TreeGrafter"/>
</dbReference>
<dbReference type="GO" id="GO:0008483">
    <property type="term" value="F:transaminase activity"/>
    <property type="evidence" value="ECO:0007669"/>
    <property type="project" value="TreeGrafter"/>
</dbReference>
<dbReference type="PANTHER" id="PTHR30244">
    <property type="entry name" value="TRANSAMINASE"/>
    <property type="match status" value="1"/>
</dbReference>
<dbReference type="EMBL" id="UINC01023896">
    <property type="protein sequence ID" value="SVA96476.1"/>
    <property type="molecule type" value="Genomic_DNA"/>
</dbReference>
<dbReference type="PIRSF" id="PIRSF000390">
    <property type="entry name" value="PLP_StrS"/>
    <property type="match status" value="1"/>
</dbReference>
<reference evidence="1" key="1">
    <citation type="submission" date="2018-05" db="EMBL/GenBank/DDBJ databases">
        <authorList>
            <person name="Lanie J.A."/>
            <person name="Ng W.-L."/>
            <person name="Kazmierczak K.M."/>
            <person name="Andrzejewski T.M."/>
            <person name="Davidsen T.M."/>
            <person name="Wayne K.J."/>
            <person name="Tettelin H."/>
            <person name="Glass J.I."/>
            <person name="Rusch D."/>
            <person name="Podicherti R."/>
            <person name="Tsui H.-C.T."/>
            <person name="Winkler M.E."/>
        </authorList>
    </citation>
    <scope>NUCLEOTIDE SEQUENCE</scope>
</reference>
<proteinExistence type="predicted"/>
<dbReference type="InterPro" id="IPR000653">
    <property type="entry name" value="DegT/StrS_aminotransferase"/>
</dbReference>
<dbReference type="InterPro" id="IPR015422">
    <property type="entry name" value="PyrdxlP-dep_Trfase_small"/>
</dbReference>
<dbReference type="InterPro" id="IPR015424">
    <property type="entry name" value="PyrdxlP-dep_Trfase"/>
</dbReference>
<protein>
    <submittedName>
        <fullName evidence="1">Uncharacterized protein</fullName>
    </submittedName>
</protein>
<dbReference type="Pfam" id="PF01041">
    <property type="entry name" value="DegT_DnrJ_EryC1"/>
    <property type="match status" value="1"/>
</dbReference>
<dbReference type="Gene3D" id="3.40.640.10">
    <property type="entry name" value="Type I PLP-dependent aspartate aminotransferase-like (Major domain)"/>
    <property type="match status" value="1"/>
</dbReference>
<dbReference type="PANTHER" id="PTHR30244:SF34">
    <property type="entry name" value="DTDP-4-AMINO-4,6-DIDEOXYGALACTOSE TRANSAMINASE"/>
    <property type="match status" value="1"/>
</dbReference>
<name>A0A382A4P3_9ZZZZ</name>
<dbReference type="Gene3D" id="3.90.1150.10">
    <property type="entry name" value="Aspartate Aminotransferase, domain 1"/>
    <property type="match status" value="1"/>
</dbReference>
<dbReference type="InterPro" id="IPR015421">
    <property type="entry name" value="PyrdxlP-dep_Trfase_major"/>
</dbReference>
<dbReference type="GO" id="GO:0000271">
    <property type="term" value="P:polysaccharide biosynthetic process"/>
    <property type="evidence" value="ECO:0007669"/>
    <property type="project" value="TreeGrafter"/>
</dbReference>
<gene>
    <name evidence="1" type="ORF">METZ01_LOCUS149330</name>
</gene>
<dbReference type="AlphaFoldDB" id="A0A382A4P3"/>
<sequence>MLALNGGSPLRNSPFPSWPIYGHGEEEALLAVLHSDRWFLAEHTERFERDFTAFQEAKFGIATSNGTTALQVALSAIGIRPGDEVIVPAYTFVATASAVVASGGIPIFADIDPDTYNIAPQSVANAITEKTLAIIGVHIGGCPCDLDALSTLAADHQIHLIEDAAQAHAAAWKGRRVGAIGHLGTFSFQASKNLCAGEGGFITTDDEALAERAWSVHNCGRSRTGVWYEHPLIGSNYRMSEFHAALLLRQLERLEAQTARRTENSALLTSLLDKIEGIAPMGEDERTTTHAHHLSIFRYQAESTGLARDRFVEALSAEGIPCSSGYRPLYREAAFTTHFIDSPLSSPYFQGRPDYSGVSCPITEHACAREAVWLTQNMLLGTADDMRDIASAINKVLNNAVELL</sequence>
<accession>A0A382A4P3</accession>
<evidence type="ECO:0000313" key="1">
    <source>
        <dbReference type="EMBL" id="SVA96476.1"/>
    </source>
</evidence>
<organism evidence="1">
    <name type="scientific">marine metagenome</name>
    <dbReference type="NCBI Taxonomy" id="408172"/>
    <lineage>
        <taxon>unclassified sequences</taxon>
        <taxon>metagenomes</taxon>
        <taxon>ecological metagenomes</taxon>
    </lineage>
</organism>
<dbReference type="CDD" id="cd00616">
    <property type="entry name" value="AHBA_syn"/>
    <property type="match status" value="1"/>
</dbReference>